<keyword evidence="7" id="KW-0503">Monooxygenase</keyword>
<name>A0A974P238_9CAUL</name>
<evidence type="ECO:0000256" key="5">
    <source>
        <dbReference type="ARBA" id="ARBA00022857"/>
    </source>
</evidence>
<dbReference type="PANTHER" id="PTHR43098">
    <property type="entry name" value="L-ORNITHINE N(5)-MONOOXYGENASE-RELATED"/>
    <property type="match status" value="1"/>
</dbReference>
<proteinExistence type="inferred from homology"/>
<evidence type="ECO:0000256" key="7">
    <source>
        <dbReference type="ARBA" id="ARBA00023033"/>
    </source>
</evidence>
<dbReference type="Gene3D" id="3.50.50.60">
    <property type="entry name" value="FAD/NAD(P)-binding domain"/>
    <property type="match status" value="1"/>
</dbReference>
<organism evidence="8">
    <name type="scientific">Phenylobacterium glaciei</name>
    <dbReference type="NCBI Taxonomy" id="2803784"/>
    <lineage>
        <taxon>Bacteria</taxon>
        <taxon>Pseudomonadati</taxon>
        <taxon>Pseudomonadota</taxon>
        <taxon>Alphaproteobacteria</taxon>
        <taxon>Caulobacterales</taxon>
        <taxon>Caulobacteraceae</taxon>
        <taxon>Phenylobacterium</taxon>
    </lineage>
</organism>
<dbReference type="EMBL" id="CP068570">
    <property type="protein sequence ID" value="QQZ49273.1"/>
    <property type="molecule type" value="Genomic_DNA"/>
</dbReference>
<gene>
    <name evidence="8" type="ORF">JKL49_19560</name>
</gene>
<keyword evidence="3" id="KW-0285">Flavoprotein</keyword>
<dbReference type="AlphaFoldDB" id="A0A974P238"/>
<comment type="cofactor">
    <cofactor evidence="1">
        <name>FAD</name>
        <dbReference type="ChEBI" id="CHEBI:57692"/>
    </cofactor>
</comment>
<keyword evidence="4" id="KW-0274">FAD</keyword>
<evidence type="ECO:0000256" key="3">
    <source>
        <dbReference type="ARBA" id="ARBA00022630"/>
    </source>
</evidence>
<keyword evidence="5" id="KW-0521">NADP</keyword>
<evidence type="ECO:0000256" key="2">
    <source>
        <dbReference type="ARBA" id="ARBA00010139"/>
    </source>
</evidence>
<evidence type="ECO:0000256" key="4">
    <source>
        <dbReference type="ARBA" id="ARBA00022827"/>
    </source>
</evidence>
<dbReference type="InterPro" id="IPR050775">
    <property type="entry name" value="FAD-binding_Monooxygenases"/>
</dbReference>
<sequence>MMNEQSKHFAYIVQHALDHQVRTVEASQEAESAWVEKILSLAIMRQKFQEECTPGYYNNEGQPSALAVRNGSYGAGPAAFIKVLEDWRAEGTLPGLELDRS</sequence>
<protein>
    <submittedName>
        <fullName evidence="8">Uncharacterized protein</fullName>
    </submittedName>
</protein>
<evidence type="ECO:0000313" key="8">
    <source>
        <dbReference type="EMBL" id="QQZ49273.1"/>
    </source>
</evidence>
<comment type="similarity">
    <text evidence="2">Belongs to the FAD-binding monooxygenase family.</text>
</comment>
<dbReference type="GO" id="GO:0004497">
    <property type="term" value="F:monooxygenase activity"/>
    <property type="evidence" value="ECO:0007669"/>
    <property type="project" value="UniProtKB-KW"/>
</dbReference>
<evidence type="ECO:0000256" key="6">
    <source>
        <dbReference type="ARBA" id="ARBA00023002"/>
    </source>
</evidence>
<dbReference type="PANTHER" id="PTHR43098:SF4">
    <property type="entry name" value="BLR3857 PROTEIN"/>
    <property type="match status" value="1"/>
</dbReference>
<evidence type="ECO:0000256" key="1">
    <source>
        <dbReference type="ARBA" id="ARBA00001974"/>
    </source>
</evidence>
<accession>A0A974P238</accession>
<dbReference type="InterPro" id="IPR036188">
    <property type="entry name" value="FAD/NAD-bd_sf"/>
</dbReference>
<reference evidence="8" key="1">
    <citation type="submission" date="2021-01" db="EMBL/GenBank/DDBJ databases">
        <title>Genome sequence of Phenylobacterium sp. 20VBR1 isolated from a valley glaceir, Ny-Alesund, Svalbard.</title>
        <authorList>
            <person name="Thomas F.A."/>
            <person name="Krishnan K.P."/>
            <person name="Sinha R.K."/>
        </authorList>
    </citation>
    <scope>NUCLEOTIDE SEQUENCE</scope>
    <source>
        <strain evidence="8">20VBR1</strain>
    </source>
</reference>
<keyword evidence="6" id="KW-0560">Oxidoreductase</keyword>